<protein>
    <submittedName>
        <fullName evidence="1">Uncharacterized protein</fullName>
    </submittedName>
</protein>
<gene>
    <name evidence="1" type="ORF">UFOVP193_46</name>
</gene>
<dbReference type="EMBL" id="LR798240">
    <property type="protein sequence ID" value="CAB5214254.1"/>
    <property type="molecule type" value="Genomic_DNA"/>
</dbReference>
<proteinExistence type="predicted"/>
<organism evidence="1">
    <name type="scientific">uncultured Caudovirales phage</name>
    <dbReference type="NCBI Taxonomy" id="2100421"/>
    <lineage>
        <taxon>Viruses</taxon>
        <taxon>Duplodnaviria</taxon>
        <taxon>Heunggongvirae</taxon>
        <taxon>Uroviricota</taxon>
        <taxon>Caudoviricetes</taxon>
        <taxon>Peduoviridae</taxon>
        <taxon>Maltschvirus</taxon>
        <taxon>Maltschvirus maltsch</taxon>
    </lineage>
</organism>
<sequence>MAYSTLPIAGINLNSITTTEFLYTNGSTVENIPNFGPLGAETFASDGKRYVFAQAAATIPAGTTVCAINATTFQVAATGGSYVSPAESMVSGDYGWFGVASV</sequence>
<evidence type="ECO:0000313" key="1">
    <source>
        <dbReference type="EMBL" id="CAB5214254.1"/>
    </source>
</evidence>
<reference evidence="1" key="1">
    <citation type="submission" date="2020-05" db="EMBL/GenBank/DDBJ databases">
        <authorList>
            <person name="Chiriac C."/>
            <person name="Salcher M."/>
            <person name="Ghai R."/>
            <person name="Kavagutti S V."/>
        </authorList>
    </citation>
    <scope>NUCLEOTIDE SEQUENCE</scope>
</reference>
<accession>A0A6J7WH07</accession>
<name>A0A6J7WH07_9CAUD</name>